<evidence type="ECO:0000313" key="4">
    <source>
        <dbReference type="EMBL" id="SDC70564.1"/>
    </source>
</evidence>
<dbReference type="AlphaFoldDB" id="A0A1G6NT89"/>
<dbReference type="SUPFAM" id="SSF48452">
    <property type="entry name" value="TPR-like"/>
    <property type="match status" value="1"/>
</dbReference>
<proteinExistence type="predicted"/>
<gene>
    <name evidence="4" type="ORF">SAMN05660835_01217</name>
</gene>
<keyword evidence="3" id="KW-1133">Transmembrane helix</keyword>
<evidence type="ECO:0000313" key="5">
    <source>
        <dbReference type="Proteomes" id="UP000199411"/>
    </source>
</evidence>
<feature type="repeat" description="TPR" evidence="1">
    <location>
        <begin position="187"/>
        <end position="220"/>
    </location>
</feature>
<keyword evidence="5" id="KW-1185">Reference proteome</keyword>
<keyword evidence="1" id="KW-0802">TPR repeat</keyword>
<dbReference type="SMART" id="SM00028">
    <property type="entry name" value="TPR"/>
    <property type="match status" value="1"/>
</dbReference>
<name>A0A1G6NT89_9BACT</name>
<accession>A0A1G6NT89</accession>
<dbReference type="PROSITE" id="PS50005">
    <property type="entry name" value="TPR"/>
    <property type="match status" value="1"/>
</dbReference>
<dbReference type="EMBL" id="FMYU01000008">
    <property type="protein sequence ID" value="SDC70564.1"/>
    <property type="molecule type" value="Genomic_DNA"/>
</dbReference>
<dbReference type="InterPro" id="IPR011990">
    <property type="entry name" value="TPR-like_helical_dom_sf"/>
</dbReference>
<feature type="compositionally biased region" description="Polar residues" evidence="2">
    <location>
        <begin position="111"/>
        <end position="132"/>
    </location>
</feature>
<dbReference type="OrthoDB" id="9994654at2"/>
<keyword evidence="3" id="KW-0472">Membrane</keyword>
<feature type="region of interest" description="Disordered" evidence="2">
    <location>
        <begin position="111"/>
        <end position="137"/>
    </location>
</feature>
<evidence type="ECO:0000256" key="3">
    <source>
        <dbReference type="SAM" id="Phobius"/>
    </source>
</evidence>
<dbReference type="Proteomes" id="UP000199411">
    <property type="component" value="Unassembled WGS sequence"/>
</dbReference>
<feature type="transmembrane region" description="Helical" evidence="3">
    <location>
        <begin position="33"/>
        <end position="51"/>
    </location>
</feature>
<organism evidence="4 5">
    <name type="scientific">Desulfurella multipotens</name>
    <dbReference type="NCBI Taxonomy" id="79269"/>
    <lineage>
        <taxon>Bacteria</taxon>
        <taxon>Pseudomonadati</taxon>
        <taxon>Campylobacterota</taxon>
        <taxon>Desulfurellia</taxon>
        <taxon>Desulfurellales</taxon>
        <taxon>Desulfurellaceae</taxon>
        <taxon>Desulfurella</taxon>
    </lineage>
</organism>
<dbReference type="InterPro" id="IPR019734">
    <property type="entry name" value="TPR_rpt"/>
</dbReference>
<protein>
    <submittedName>
        <fullName evidence="4">Uncharacterized protein</fullName>
    </submittedName>
</protein>
<reference evidence="5" key="1">
    <citation type="submission" date="2016-10" db="EMBL/GenBank/DDBJ databases">
        <authorList>
            <person name="Varghese N."/>
            <person name="Submissions S."/>
        </authorList>
    </citation>
    <scope>NUCLEOTIDE SEQUENCE [LARGE SCALE GENOMIC DNA]</scope>
    <source>
        <strain evidence="5">DSM 8415</strain>
    </source>
</reference>
<keyword evidence="3" id="KW-0812">Transmembrane</keyword>
<dbReference type="RefSeq" id="WP_092128929.1">
    <property type="nucleotide sequence ID" value="NZ_FMYU01000008.1"/>
</dbReference>
<dbReference type="Gene3D" id="1.25.40.10">
    <property type="entry name" value="Tetratricopeptide repeat domain"/>
    <property type="match status" value="1"/>
</dbReference>
<evidence type="ECO:0000256" key="2">
    <source>
        <dbReference type="SAM" id="MobiDB-lite"/>
    </source>
</evidence>
<evidence type="ECO:0000256" key="1">
    <source>
        <dbReference type="PROSITE-ProRule" id="PRU00339"/>
    </source>
</evidence>
<sequence length="266" mass="30206">MSKLYEALKRLEQAKKPPTNNYNKKPDKKNIKWIVLFFVSILVGSLLIHLSDFIGKSPSQKTQNAIKISTQNETNSTNSTNPKLLTKQLNATNSTKSPILKSVSEKTTNKKITIQSKPSYSQQISTTNQTKTESTKENQLKNVLHYQQEKAEKLSNLALNINNSIENGDYYRAKLLLKEYLSIQEDPFALNDLAAIYIKEGQYLQAVKLLQKSIKQNPSAAAYINIIYCYKKLNDTTKLNEILKTINPSMFNDTQKAIINEIINSK</sequence>